<comment type="caution">
    <text evidence="12">The sequence shown here is derived from an EMBL/GenBank/DDBJ whole genome shotgun (WGS) entry which is preliminary data.</text>
</comment>
<evidence type="ECO:0000256" key="9">
    <source>
        <dbReference type="ARBA" id="ARBA00023239"/>
    </source>
</evidence>
<proteinExistence type="inferred from homology"/>
<dbReference type="GO" id="GO:0005743">
    <property type="term" value="C:mitochondrial inner membrane"/>
    <property type="evidence" value="ECO:0007669"/>
    <property type="project" value="UniProtKB-SubCell"/>
</dbReference>
<keyword evidence="8 10" id="KW-0472">Membrane</keyword>
<keyword evidence="13" id="KW-1185">Reference proteome</keyword>
<dbReference type="Pfam" id="PF01265">
    <property type="entry name" value="Cyto_heme_lyase"/>
    <property type="match status" value="1"/>
</dbReference>
<keyword evidence="5 10" id="KW-0999">Mitochondrion inner membrane</keyword>
<protein>
    <recommendedName>
        <fullName evidence="10">Holocytochrome c-type synthase</fullName>
        <ecNumber evidence="10">4.4.1.17</ecNumber>
    </recommendedName>
</protein>
<keyword evidence="6 10" id="KW-0408">Iron</keyword>
<dbReference type="PANTHER" id="PTHR12743:SF3">
    <property type="entry name" value="HOLOCYTOCHROME-C SYNTHASE"/>
    <property type="match status" value="1"/>
</dbReference>
<feature type="region of interest" description="Disordered" evidence="11">
    <location>
        <begin position="90"/>
        <end position="113"/>
    </location>
</feature>
<dbReference type="Proteomes" id="UP000286134">
    <property type="component" value="Unassembled WGS sequence"/>
</dbReference>
<comment type="similarity">
    <text evidence="2 10">Belongs to the cytochrome c-type heme lyase family.</text>
</comment>
<evidence type="ECO:0000256" key="6">
    <source>
        <dbReference type="ARBA" id="ARBA00023004"/>
    </source>
</evidence>
<accession>A0A420I7F8</accession>
<gene>
    <name evidence="12" type="ORF">OnM2_006017</name>
</gene>
<organism evidence="12 13">
    <name type="scientific">Erysiphe neolycopersici</name>
    <dbReference type="NCBI Taxonomy" id="212602"/>
    <lineage>
        <taxon>Eukaryota</taxon>
        <taxon>Fungi</taxon>
        <taxon>Dikarya</taxon>
        <taxon>Ascomycota</taxon>
        <taxon>Pezizomycotina</taxon>
        <taxon>Leotiomycetes</taxon>
        <taxon>Erysiphales</taxon>
        <taxon>Erysiphaceae</taxon>
        <taxon>Erysiphe</taxon>
    </lineage>
</organism>
<keyword evidence="7 10" id="KW-0496">Mitochondrion</keyword>
<dbReference type="PROSITE" id="PS00822">
    <property type="entry name" value="CYTO_HEME_LYASE_2"/>
    <property type="match status" value="1"/>
</dbReference>
<feature type="region of interest" description="Disordered" evidence="11">
    <location>
        <begin position="23"/>
        <end position="42"/>
    </location>
</feature>
<dbReference type="InterPro" id="IPR000511">
    <property type="entry name" value="Holocyt_c/c1_synthase"/>
</dbReference>
<evidence type="ECO:0000256" key="2">
    <source>
        <dbReference type="ARBA" id="ARBA00007255"/>
    </source>
</evidence>
<evidence type="ECO:0000313" key="12">
    <source>
        <dbReference type="EMBL" id="RKF65588.1"/>
    </source>
</evidence>
<evidence type="ECO:0000256" key="11">
    <source>
        <dbReference type="SAM" id="MobiDB-lite"/>
    </source>
</evidence>
<dbReference type="EMBL" id="MCFK01000605">
    <property type="protein sequence ID" value="RKF65588.1"/>
    <property type="molecule type" value="Genomic_DNA"/>
</dbReference>
<evidence type="ECO:0000256" key="10">
    <source>
        <dbReference type="RuleBase" id="RU363130"/>
    </source>
</evidence>
<dbReference type="OrthoDB" id="1158011at2759"/>
<comment type="function">
    <text evidence="10">Lyase that catalyzes the covalent linking of the heme group to the cytochrome C apoprotein to produce the mature functional cytochrome.</text>
</comment>
<dbReference type="AlphaFoldDB" id="A0A420I7F8"/>
<keyword evidence="9 10" id="KW-0456">Lyase</keyword>
<evidence type="ECO:0000256" key="1">
    <source>
        <dbReference type="ARBA" id="ARBA00004273"/>
    </source>
</evidence>
<evidence type="ECO:0000256" key="3">
    <source>
        <dbReference type="ARBA" id="ARBA00022617"/>
    </source>
</evidence>
<evidence type="ECO:0000256" key="5">
    <source>
        <dbReference type="ARBA" id="ARBA00022792"/>
    </source>
</evidence>
<evidence type="ECO:0000313" key="13">
    <source>
        <dbReference type="Proteomes" id="UP000286134"/>
    </source>
</evidence>
<sequence length="302" mass="34117">MGWFWADSNLTLGGPRIREIVSGESESVAPPPSCPMHRSNRSCDGQKVVIDTPISSTSRSVNNAGTKYSVYNPLNYIFNELSQLPDKNQTMKLPTERESSTIPKSTGEGNWEYPSPQQMYNALLRKGFTDTDVTAVESMVSVHNFLNEGAWAEIVEWERLFGRGLKKGWEICKNGEKKRDLIEEEREIPQPSLLSFMGRPKDMTPKAAILQLLGKVYPTGFGTEPPFDRHDWIVKREFNGTSKQIRYIIDYYSGPDGPNGEPVFYLDVRPAITPLATIERVLRWSGNLWYKASGGVVRQTSF</sequence>
<dbReference type="EC" id="4.4.1.17" evidence="10"/>
<dbReference type="GO" id="GO:0046872">
    <property type="term" value="F:metal ion binding"/>
    <property type="evidence" value="ECO:0007669"/>
    <property type="project" value="UniProtKB-KW"/>
</dbReference>
<reference evidence="12 13" key="1">
    <citation type="journal article" date="2018" name="BMC Genomics">
        <title>Comparative genome analyses reveal sequence features reflecting distinct modes of host-adaptation between dicot and monocot powdery mildew.</title>
        <authorList>
            <person name="Wu Y."/>
            <person name="Ma X."/>
            <person name="Pan Z."/>
            <person name="Kale S.D."/>
            <person name="Song Y."/>
            <person name="King H."/>
            <person name="Zhang Q."/>
            <person name="Presley C."/>
            <person name="Deng X."/>
            <person name="Wei C.I."/>
            <person name="Xiao S."/>
        </authorList>
    </citation>
    <scope>NUCLEOTIDE SEQUENCE [LARGE SCALE GENOMIC DNA]</scope>
    <source>
        <strain evidence="12">UMSG2</strain>
    </source>
</reference>
<name>A0A420I7F8_9PEZI</name>
<evidence type="ECO:0000256" key="7">
    <source>
        <dbReference type="ARBA" id="ARBA00023128"/>
    </source>
</evidence>
<evidence type="ECO:0000256" key="8">
    <source>
        <dbReference type="ARBA" id="ARBA00023136"/>
    </source>
</evidence>
<dbReference type="PANTHER" id="PTHR12743">
    <property type="entry name" value="CYTOCHROME C1 HEME LYASE"/>
    <property type="match status" value="1"/>
</dbReference>
<evidence type="ECO:0000256" key="4">
    <source>
        <dbReference type="ARBA" id="ARBA00022723"/>
    </source>
</evidence>
<dbReference type="GO" id="GO:0004408">
    <property type="term" value="F:holocytochrome-c synthase activity"/>
    <property type="evidence" value="ECO:0007669"/>
    <property type="project" value="UniProtKB-EC"/>
</dbReference>
<keyword evidence="4 10" id="KW-0479">Metal-binding</keyword>
<comment type="catalytic activity">
    <reaction evidence="10">
        <text>holo-[cytochrome c] = apo-[cytochrome c] + heme b</text>
        <dbReference type="Rhea" id="RHEA:22648"/>
        <dbReference type="Rhea" id="RHEA-COMP:10725"/>
        <dbReference type="Rhea" id="RHEA-COMP:10726"/>
        <dbReference type="ChEBI" id="CHEBI:29950"/>
        <dbReference type="ChEBI" id="CHEBI:60344"/>
        <dbReference type="ChEBI" id="CHEBI:83739"/>
        <dbReference type="EC" id="4.4.1.17"/>
    </reaction>
</comment>
<comment type="subcellular location">
    <subcellularLocation>
        <location evidence="1 10">Mitochondrion inner membrane</location>
    </subcellularLocation>
</comment>
<keyword evidence="3 10" id="KW-0349">Heme</keyword>
<dbReference type="STRING" id="212602.A0A420I7F8"/>